<reference evidence="1" key="1">
    <citation type="submission" date="2020-06" db="EMBL/GenBank/DDBJ databases">
        <authorList>
            <person name="Li T."/>
            <person name="Hu X."/>
            <person name="Zhang T."/>
            <person name="Song X."/>
            <person name="Zhang H."/>
            <person name="Dai N."/>
            <person name="Sheng W."/>
            <person name="Hou X."/>
            <person name="Wei L."/>
        </authorList>
    </citation>
    <scope>NUCLEOTIDE SEQUENCE</scope>
    <source>
        <strain evidence="1">KEN8</strain>
        <tissue evidence="1">Leaf</tissue>
    </source>
</reference>
<organism evidence="1">
    <name type="scientific">Sesamum calycinum</name>
    <dbReference type="NCBI Taxonomy" id="2727403"/>
    <lineage>
        <taxon>Eukaryota</taxon>
        <taxon>Viridiplantae</taxon>
        <taxon>Streptophyta</taxon>
        <taxon>Embryophyta</taxon>
        <taxon>Tracheophyta</taxon>
        <taxon>Spermatophyta</taxon>
        <taxon>Magnoliopsida</taxon>
        <taxon>eudicotyledons</taxon>
        <taxon>Gunneridae</taxon>
        <taxon>Pentapetalae</taxon>
        <taxon>asterids</taxon>
        <taxon>lamiids</taxon>
        <taxon>Lamiales</taxon>
        <taxon>Pedaliaceae</taxon>
        <taxon>Sesamum</taxon>
    </lineage>
</organism>
<comment type="caution">
    <text evidence="1">The sequence shown here is derived from an EMBL/GenBank/DDBJ whole genome shotgun (WGS) entry which is preliminary data.</text>
</comment>
<sequence length="115" mass="12723">MPLRPVIPCTRLPENEVIGPENLPVRARSDTIHRTGLQIHEHGAWNEPPAARFIVVDIHPLKLQIVVAIVPSGGIYAVLRAHHLPKFRSDLVAALATLDVQDFTIFSKLNVGEET</sequence>
<protein>
    <submittedName>
        <fullName evidence="1">Uncharacterized protein</fullName>
    </submittedName>
</protein>
<dbReference type="AlphaFoldDB" id="A0AAW2QV61"/>
<dbReference type="EMBL" id="JACGWM010000005">
    <property type="protein sequence ID" value="KAL0371701.1"/>
    <property type="molecule type" value="Genomic_DNA"/>
</dbReference>
<name>A0AAW2QV61_9LAMI</name>
<reference evidence="1" key="2">
    <citation type="journal article" date="2024" name="Plant">
        <title>Genomic evolution and insights into agronomic trait innovations of Sesamum species.</title>
        <authorList>
            <person name="Miao H."/>
            <person name="Wang L."/>
            <person name="Qu L."/>
            <person name="Liu H."/>
            <person name="Sun Y."/>
            <person name="Le M."/>
            <person name="Wang Q."/>
            <person name="Wei S."/>
            <person name="Zheng Y."/>
            <person name="Lin W."/>
            <person name="Duan Y."/>
            <person name="Cao H."/>
            <person name="Xiong S."/>
            <person name="Wang X."/>
            <person name="Wei L."/>
            <person name="Li C."/>
            <person name="Ma Q."/>
            <person name="Ju M."/>
            <person name="Zhao R."/>
            <person name="Li G."/>
            <person name="Mu C."/>
            <person name="Tian Q."/>
            <person name="Mei H."/>
            <person name="Zhang T."/>
            <person name="Gao T."/>
            <person name="Zhang H."/>
        </authorList>
    </citation>
    <scope>NUCLEOTIDE SEQUENCE</scope>
    <source>
        <strain evidence="1">KEN8</strain>
    </source>
</reference>
<evidence type="ECO:0000313" key="1">
    <source>
        <dbReference type="EMBL" id="KAL0371701.1"/>
    </source>
</evidence>
<gene>
    <name evidence="1" type="ORF">Scaly_0851700</name>
</gene>
<accession>A0AAW2QV61</accession>
<proteinExistence type="predicted"/>